<feature type="domain" description="Penicillin-binding protein transpeptidase" evidence="10">
    <location>
        <begin position="380"/>
        <end position="668"/>
    </location>
</feature>
<evidence type="ECO:0000256" key="8">
    <source>
        <dbReference type="ARBA" id="ARBA00049902"/>
    </source>
</evidence>
<keyword evidence="4" id="KW-0808">Transferase</keyword>
<evidence type="ECO:0000313" key="13">
    <source>
        <dbReference type="Proteomes" id="UP000675409"/>
    </source>
</evidence>
<comment type="caution">
    <text evidence="12">The sequence shown here is derived from an EMBL/GenBank/DDBJ whole genome shotgun (WGS) entry which is preliminary data.</text>
</comment>
<keyword evidence="1" id="KW-0121">Carboxypeptidase</keyword>
<dbReference type="Proteomes" id="UP000675409">
    <property type="component" value="Unassembled WGS sequence"/>
</dbReference>
<feature type="compositionally biased region" description="Gly residues" evidence="9">
    <location>
        <begin position="750"/>
        <end position="761"/>
    </location>
</feature>
<dbReference type="Gene3D" id="3.40.710.10">
    <property type="entry name" value="DD-peptidase/beta-lactamase superfamily"/>
    <property type="match status" value="1"/>
</dbReference>
<evidence type="ECO:0000256" key="3">
    <source>
        <dbReference type="ARBA" id="ARBA00022676"/>
    </source>
</evidence>
<dbReference type="RefSeq" id="WP_201849846.1">
    <property type="nucleotide sequence ID" value="NZ_JABBYC010000044.1"/>
</dbReference>
<dbReference type="InterPro" id="IPR001264">
    <property type="entry name" value="Glyco_trans_51"/>
</dbReference>
<evidence type="ECO:0000259" key="10">
    <source>
        <dbReference type="Pfam" id="PF00905"/>
    </source>
</evidence>
<accession>A0ABS1LQ26</accession>
<sequence>MSPAHPLSSEPRRITRKIPATQLIALLLAFVLTAGAGGLIGAGMLIPLAAGTDTTVDAGMELFNEVPDELELTPLSEQSRIFASDGKTLLARVYEQNRIVVPLKKISTDMQHAAIAIEDERFYEHNGVDPQGIARAAVSNASGAAQQGASTLTQQYVKNSLIEEALKEGDPFGILDAREDSVQRKIREAKLSIAIEKKMSKDEILEGYLNVAQFGVSIYGVQVAAQRYFNKDAADLNVVEAATIAGITKEPSRFDPLSNPETNEERRNIVLNKMWGLGYISDKEYQEAKVIPVEDTLKPRKLQLGCEEAPAGSAFFCDYVIKEFLQSKEFGETREDRYKLLYQGGVDIVTTLDIKKQKAAAKNIVEVVPTDDPSGLDAAITSVEPGTGKILAMAQNKPYDASGDPKPLHTALNFSADYLHGGSKGFQPGSNFKPFVLTEWLRSGHHLNDVLPATAVTLPQSSFSGGCENSSLSGADWSVQNAENASSSSMTVAQGTYQSVNTVYARMSQRMNLCGVRQAAYDAGYRPSQQQDGTPIEGEARPVDIFVNPAMTLGTQETTPLYQAAAYSTFAARGVYCRPIAVLSVKTRRGEELDVPKAGCKQTLEPNVANTVAYAMTKVFTGKPWGTGFWVKDRFAATRPVAGKTGTTQKGFQSWFTGYTPNLSTSVWVGEARGNVQHFGIMVNGGKYNYEKPGQPYSVLYGSSLALPAWDLYMSEATADLAPLDFPGPDPSLVGRAPTPPKPADDGGDTGEGGGDNGGSGDTTPAGDAGGGADNGGGTGSDG</sequence>
<dbReference type="SUPFAM" id="SSF53955">
    <property type="entry name" value="Lysozyme-like"/>
    <property type="match status" value="1"/>
</dbReference>
<keyword evidence="3" id="KW-0328">Glycosyltransferase</keyword>
<keyword evidence="5" id="KW-0378">Hydrolase</keyword>
<reference evidence="12 13" key="1">
    <citation type="journal article" date="2021" name="Arch. Microbiol.">
        <title>Myceligenerans indicum sp. nov., an actinobacterium isolated from mangrove sediment of Sundarbans, India.</title>
        <authorList>
            <person name="Asha K."/>
            <person name="Bhadury P."/>
        </authorList>
    </citation>
    <scope>NUCLEOTIDE SEQUENCE [LARGE SCALE GENOMIC DNA]</scope>
    <source>
        <strain evidence="12 13">I2</strain>
    </source>
</reference>
<dbReference type="InterPro" id="IPR012338">
    <property type="entry name" value="Beta-lactam/transpept-like"/>
</dbReference>
<comment type="catalytic activity">
    <reaction evidence="8">
        <text>[GlcNAc-(1-&gt;4)-Mur2Ac(oyl-L-Ala-gamma-D-Glu-L-Lys-D-Ala-D-Ala)](n)-di-trans,octa-cis-undecaprenyl diphosphate + beta-D-GlcNAc-(1-&gt;4)-Mur2Ac(oyl-L-Ala-gamma-D-Glu-L-Lys-D-Ala-D-Ala)-di-trans,octa-cis-undecaprenyl diphosphate = [GlcNAc-(1-&gt;4)-Mur2Ac(oyl-L-Ala-gamma-D-Glu-L-Lys-D-Ala-D-Ala)](n+1)-di-trans,octa-cis-undecaprenyl diphosphate + di-trans,octa-cis-undecaprenyl diphosphate + H(+)</text>
        <dbReference type="Rhea" id="RHEA:23708"/>
        <dbReference type="Rhea" id="RHEA-COMP:9602"/>
        <dbReference type="Rhea" id="RHEA-COMP:9603"/>
        <dbReference type="ChEBI" id="CHEBI:15378"/>
        <dbReference type="ChEBI" id="CHEBI:58405"/>
        <dbReference type="ChEBI" id="CHEBI:60033"/>
        <dbReference type="ChEBI" id="CHEBI:78435"/>
        <dbReference type="EC" id="2.4.99.28"/>
    </reaction>
</comment>
<feature type="compositionally biased region" description="Gly residues" evidence="9">
    <location>
        <begin position="768"/>
        <end position="783"/>
    </location>
</feature>
<name>A0ABS1LQ26_9MICO</name>
<keyword evidence="6" id="KW-0511">Multifunctional enzyme</keyword>
<evidence type="ECO:0000256" key="5">
    <source>
        <dbReference type="ARBA" id="ARBA00022801"/>
    </source>
</evidence>
<evidence type="ECO:0000256" key="2">
    <source>
        <dbReference type="ARBA" id="ARBA00022670"/>
    </source>
</evidence>
<protein>
    <submittedName>
        <fullName evidence="12">Penicillin-binding protein</fullName>
    </submittedName>
</protein>
<dbReference type="InterPro" id="IPR036950">
    <property type="entry name" value="PBP_transglycosylase"/>
</dbReference>
<evidence type="ECO:0000256" key="4">
    <source>
        <dbReference type="ARBA" id="ARBA00022679"/>
    </source>
</evidence>
<dbReference type="Pfam" id="PF00905">
    <property type="entry name" value="Transpeptidase"/>
    <property type="match status" value="1"/>
</dbReference>
<proteinExistence type="predicted"/>
<evidence type="ECO:0000256" key="7">
    <source>
        <dbReference type="ARBA" id="ARBA00034000"/>
    </source>
</evidence>
<dbReference type="EMBL" id="JABBYC010000044">
    <property type="protein sequence ID" value="MBL0888099.1"/>
    <property type="molecule type" value="Genomic_DNA"/>
</dbReference>
<keyword evidence="13" id="KW-1185">Reference proteome</keyword>
<gene>
    <name evidence="12" type="ORF">HGK34_17715</name>
</gene>
<organism evidence="12 13">
    <name type="scientific">Myceligenerans indicum</name>
    <dbReference type="NCBI Taxonomy" id="2593663"/>
    <lineage>
        <taxon>Bacteria</taxon>
        <taxon>Bacillati</taxon>
        <taxon>Actinomycetota</taxon>
        <taxon>Actinomycetes</taxon>
        <taxon>Micrococcales</taxon>
        <taxon>Promicromonosporaceae</taxon>
        <taxon>Myceligenerans</taxon>
    </lineage>
</organism>
<dbReference type="PANTHER" id="PTHR32282:SF33">
    <property type="entry name" value="PEPTIDOGLYCAN GLYCOSYLTRANSFERASE"/>
    <property type="match status" value="1"/>
</dbReference>
<evidence type="ECO:0000256" key="6">
    <source>
        <dbReference type="ARBA" id="ARBA00023268"/>
    </source>
</evidence>
<comment type="catalytic activity">
    <reaction evidence="7">
        <text>Preferential cleavage: (Ac)2-L-Lys-D-Ala-|-D-Ala. Also transpeptidation of peptidyl-alanyl moieties that are N-acyl substituents of D-alanine.</text>
        <dbReference type="EC" id="3.4.16.4"/>
    </reaction>
</comment>
<evidence type="ECO:0000256" key="1">
    <source>
        <dbReference type="ARBA" id="ARBA00022645"/>
    </source>
</evidence>
<dbReference type="InterPro" id="IPR023346">
    <property type="entry name" value="Lysozyme-like_dom_sf"/>
</dbReference>
<dbReference type="SUPFAM" id="SSF56601">
    <property type="entry name" value="beta-lactamase/transpeptidase-like"/>
    <property type="match status" value="1"/>
</dbReference>
<dbReference type="InterPro" id="IPR050396">
    <property type="entry name" value="Glycosyltr_51/Transpeptidase"/>
</dbReference>
<dbReference type="Gene3D" id="1.10.3810.10">
    <property type="entry name" value="Biosynthetic peptidoglycan transglycosylase-like"/>
    <property type="match status" value="1"/>
</dbReference>
<dbReference type="InterPro" id="IPR001460">
    <property type="entry name" value="PCN-bd_Tpept"/>
</dbReference>
<keyword evidence="2" id="KW-0645">Protease</keyword>
<dbReference type="PANTHER" id="PTHR32282">
    <property type="entry name" value="BINDING PROTEIN TRANSPEPTIDASE, PUTATIVE-RELATED"/>
    <property type="match status" value="1"/>
</dbReference>
<dbReference type="Pfam" id="PF00912">
    <property type="entry name" value="Transgly"/>
    <property type="match status" value="1"/>
</dbReference>
<feature type="region of interest" description="Disordered" evidence="9">
    <location>
        <begin position="723"/>
        <end position="783"/>
    </location>
</feature>
<feature type="domain" description="Glycosyl transferase family 51" evidence="11">
    <location>
        <begin position="89"/>
        <end position="274"/>
    </location>
</feature>
<evidence type="ECO:0000259" key="11">
    <source>
        <dbReference type="Pfam" id="PF00912"/>
    </source>
</evidence>
<evidence type="ECO:0000313" key="12">
    <source>
        <dbReference type="EMBL" id="MBL0888099.1"/>
    </source>
</evidence>
<evidence type="ECO:0000256" key="9">
    <source>
        <dbReference type="SAM" id="MobiDB-lite"/>
    </source>
</evidence>